<reference evidence="2 3" key="1">
    <citation type="submission" date="2018-11" db="EMBL/GenBank/DDBJ databases">
        <authorList>
            <person name="Mardanov A.V."/>
            <person name="Ravin N.V."/>
            <person name="Dedysh S.N."/>
        </authorList>
    </citation>
    <scope>NUCLEOTIDE SEQUENCE [LARGE SCALE GENOMIC DNA]</scope>
    <source>
        <strain evidence="2 3">AF10</strain>
    </source>
</reference>
<keyword evidence="1" id="KW-0732">Signal</keyword>
<feature type="chain" id="PRO_5020331907" evidence="1">
    <location>
        <begin position="23"/>
        <end position="54"/>
    </location>
</feature>
<dbReference type="AlphaFoldDB" id="A0A4Q0T7J7"/>
<dbReference type="EMBL" id="RDSM01000001">
    <property type="protein sequence ID" value="RXH58690.1"/>
    <property type="molecule type" value="Genomic_DNA"/>
</dbReference>
<evidence type="ECO:0000256" key="1">
    <source>
        <dbReference type="SAM" id="SignalP"/>
    </source>
</evidence>
<protein>
    <submittedName>
        <fullName evidence="2">Uncharacterized protein</fullName>
    </submittedName>
</protein>
<dbReference type="Proteomes" id="UP000289437">
    <property type="component" value="Unassembled WGS sequence"/>
</dbReference>
<sequence length="54" mass="5874">MKNLLKLAVASMILIAPAAAMAQAHPGGITAHMRPALFHDRSPRPHVHNIQPHH</sequence>
<gene>
    <name evidence="2" type="ORF">GRAN_2000</name>
</gene>
<proteinExistence type="predicted"/>
<dbReference type="RefSeq" id="WP_161570911.1">
    <property type="nucleotide sequence ID" value="NZ_RDSM01000001.1"/>
</dbReference>
<evidence type="ECO:0000313" key="2">
    <source>
        <dbReference type="EMBL" id="RXH58690.1"/>
    </source>
</evidence>
<accession>A0A4Q0T7J7</accession>
<feature type="signal peptide" evidence="1">
    <location>
        <begin position="1"/>
        <end position="22"/>
    </location>
</feature>
<keyword evidence="3" id="KW-1185">Reference proteome</keyword>
<organism evidence="2 3">
    <name type="scientific">Granulicella sibirica</name>
    <dbReference type="NCBI Taxonomy" id="2479048"/>
    <lineage>
        <taxon>Bacteria</taxon>
        <taxon>Pseudomonadati</taxon>
        <taxon>Acidobacteriota</taxon>
        <taxon>Terriglobia</taxon>
        <taxon>Terriglobales</taxon>
        <taxon>Acidobacteriaceae</taxon>
        <taxon>Granulicella</taxon>
    </lineage>
</organism>
<name>A0A4Q0T7J7_9BACT</name>
<reference evidence="3" key="2">
    <citation type="submission" date="2019-02" db="EMBL/GenBank/DDBJ databases">
        <title>Granulicella sibirica sp. nov., a psychrotolerant acidobacterium isolated from an organic soil layer in forested tundra, West Siberia.</title>
        <authorList>
            <person name="Oshkin I.Y."/>
            <person name="Kulichevskaya I.S."/>
            <person name="Rijpstra W.I.C."/>
            <person name="Sinninghe Damste J.S."/>
            <person name="Rakitin A.L."/>
            <person name="Ravin N.V."/>
            <person name="Dedysh S.N."/>
        </authorList>
    </citation>
    <scope>NUCLEOTIDE SEQUENCE [LARGE SCALE GENOMIC DNA]</scope>
    <source>
        <strain evidence="3">AF10</strain>
    </source>
</reference>
<evidence type="ECO:0000313" key="3">
    <source>
        <dbReference type="Proteomes" id="UP000289437"/>
    </source>
</evidence>
<comment type="caution">
    <text evidence="2">The sequence shown here is derived from an EMBL/GenBank/DDBJ whole genome shotgun (WGS) entry which is preliminary data.</text>
</comment>